<evidence type="ECO:0000256" key="2">
    <source>
        <dbReference type="ARBA" id="ARBA00022448"/>
    </source>
</evidence>
<dbReference type="SUPFAM" id="SSF56935">
    <property type="entry name" value="Porins"/>
    <property type="match status" value="1"/>
</dbReference>
<evidence type="ECO:0000313" key="17">
    <source>
        <dbReference type="EMBL" id="RHD52367.1"/>
    </source>
</evidence>
<evidence type="ECO:0000313" key="20">
    <source>
        <dbReference type="Proteomes" id="UP000095657"/>
    </source>
</evidence>
<dbReference type="EMBL" id="QRKD01000010">
    <property type="protein sequence ID" value="RHH89545.1"/>
    <property type="molecule type" value="Genomic_DNA"/>
</dbReference>
<evidence type="ECO:0000256" key="8">
    <source>
        <dbReference type="SAM" id="SignalP"/>
    </source>
</evidence>
<dbReference type="EMBL" id="VVYP01000008">
    <property type="protein sequence ID" value="KAA5463947.1"/>
    <property type="molecule type" value="Genomic_DNA"/>
</dbReference>
<evidence type="ECO:0000313" key="16">
    <source>
        <dbReference type="EMBL" id="RGY24097.1"/>
    </source>
</evidence>
<evidence type="ECO:0000256" key="7">
    <source>
        <dbReference type="PROSITE-ProRule" id="PRU01360"/>
    </source>
</evidence>
<dbReference type="InterPro" id="IPR039426">
    <property type="entry name" value="TonB-dep_rcpt-like"/>
</dbReference>
<dbReference type="RefSeq" id="WP_005675279.1">
    <property type="nucleotide sequence ID" value="NZ_CACRTB010000042.1"/>
</dbReference>
<evidence type="ECO:0000313" key="21">
    <source>
        <dbReference type="Proteomes" id="UP000095725"/>
    </source>
</evidence>
<reference evidence="19" key="4">
    <citation type="submission" date="2022-08" db="EMBL/GenBank/DDBJ databases">
        <title>Genome Sequencing of Bacteroides fragilis Group Isolates with Nanopore Technology.</title>
        <authorList>
            <person name="Tisza M.J."/>
            <person name="Smith D."/>
            <person name="Dekker J.P."/>
        </authorList>
    </citation>
    <scope>NUCLEOTIDE SEQUENCE</scope>
    <source>
        <strain evidence="19">BFG-474</strain>
    </source>
</reference>
<evidence type="ECO:0000313" key="14">
    <source>
        <dbReference type="EMBL" id="KAA5497658.1"/>
    </source>
</evidence>
<dbReference type="KEGG" id="bcac:CGC64_02415"/>
<evidence type="ECO:0000256" key="6">
    <source>
        <dbReference type="ARBA" id="ARBA00023237"/>
    </source>
</evidence>
<evidence type="ECO:0000313" key="26">
    <source>
        <dbReference type="Proteomes" id="UP000368418"/>
    </source>
</evidence>
<dbReference type="Gene3D" id="2.60.40.1120">
    <property type="entry name" value="Carboxypeptidase-like, regulatory domain"/>
    <property type="match status" value="1"/>
</dbReference>
<dbReference type="Proteomes" id="UP000427825">
    <property type="component" value="Unassembled WGS sequence"/>
</dbReference>
<evidence type="ECO:0000313" key="10">
    <source>
        <dbReference type="EMBL" id="CUP48657.1"/>
    </source>
</evidence>
<evidence type="ECO:0000313" key="22">
    <source>
        <dbReference type="Proteomes" id="UP000283512"/>
    </source>
</evidence>
<dbReference type="Proteomes" id="UP000283512">
    <property type="component" value="Unassembled WGS sequence"/>
</dbReference>
<dbReference type="InterPro" id="IPR023996">
    <property type="entry name" value="TonB-dep_OMP_SusC/RagA"/>
</dbReference>
<dbReference type="Proteomes" id="UP000284205">
    <property type="component" value="Unassembled WGS sequence"/>
</dbReference>
<dbReference type="EMBL" id="CZBL01000001">
    <property type="protein sequence ID" value="CUP48657.1"/>
    <property type="molecule type" value="Genomic_DNA"/>
</dbReference>
<dbReference type="EMBL" id="QSJD01000003">
    <property type="protein sequence ID" value="RHD52367.1"/>
    <property type="molecule type" value="Genomic_DNA"/>
</dbReference>
<dbReference type="Proteomes" id="UP000095725">
    <property type="component" value="Unassembled WGS sequence"/>
</dbReference>
<reference evidence="26 27" key="3">
    <citation type="journal article" date="2019" name="Nat. Med.">
        <title>A library of human gut bacterial isolates paired with longitudinal multiomics data enables mechanistic microbiome research.</title>
        <authorList>
            <person name="Poyet M."/>
            <person name="Groussin M."/>
            <person name="Gibbons S.M."/>
            <person name="Avila-Pacheco J."/>
            <person name="Jiang X."/>
            <person name="Kearney S.M."/>
            <person name="Perrotta A.R."/>
            <person name="Berdy B."/>
            <person name="Zhao S."/>
            <person name="Lieberman T.D."/>
            <person name="Swanson P.K."/>
            <person name="Smith M."/>
            <person name="Roesemann S."/>
            <person name="Alexander J.E."/>
            <person name="Rich S.A."/>
            <person name="Livny J."/>
            <person name="Vlamakis H."/>
            <person name="Clish C."/>
            <person name="Bullock K."/>
            <person name="Deik A."/>
            <person name="Scott J."/>
            <person name="Pierce K.A."/>
            <person name="Xavier R.J."/>
            <person name="Alm E.J."/>
        </authorList>
    </citation>
    <scope>NUCLEOTIDE SEQUENCE [LARGE SCALE GENOMIC DNA]</scope>
    <source>
        <strain evidence="14 26">BIOML-A19</strain>
        <strain evidence="13 27">BIOML-A25</strain>
        <strain evidence="12 28">BIOML-A31</strain>
    </source>
</reference>
<dbReference type="SUPFAM" id="SSF49464">
    <property type="entry name" value="Carboxypeptidase regulatory domain-like"/>
    <property type="match status" value="1"/>
</dbReference>
<dbReference type="GO" id="GO:0009279">
    <property type="term" value="C:cell outer membrane"/>
    <property type="evidence" value="ECO:0007669"/>
    <property type="project" value="UniProtKB-SubCell"/>
</dbReference>
<evidence type="ECO:0000313" key="18">
    <source>
        <dbReference type="EMBL" id="RHH89545.1"/>
    </source>
</evidence>
<dbReference type="InterPro" id="IPR012910">
    <property type="entry name" value="Plug_dom"/>
</dbReference>
<evidence type="ECO:0000313" key="15">
    <source>
        <dbReference type="EMBL" id="RGR70584.1"/>
    </source>
</evidence>
<evidence type="ECO:0000259" key="9">
    <source>
        <dbReference type="Pfam" id="PF07715"/>
    </source>
</evidence>
<keyword evidence="8" id="KW-0732">Signal</keyword>
<dbReference type="Pfam" id="PF07715">
    <property type="entry name" value="Plug"/>
    <property type="match status" value="1"/>
</dbReference>
<dbReference type="Pfam" id="PF13715">
    <property type="entry name" value="CarbopepD_reg_2"/>
    <property type="match status" value="1"/>
</dbReference>
<dbReference type="NCBIfam" id="TIGR04057">
    <property type="entry name" value="SusC_RagA_signa"/>
    <property type="match status" value="1"/>
</dbReference>
<reference evidence="20 21" key="1">
    <citation type="submission" date="2015-09" db="EMBL/GenBank/DDBJ databases">
        <authorList>
            <consortium name="Pathogen Informatics"/>
        </authorList>
    </citation>
    <scope>NUCLEOTIDE SEQUENCE [LARGE SCALE GENOMIC DNA]</scope>
    <source>
        <strain evidence="11 20">2789STDY5834880</strain>
        <strain evidence="10 21">2789STDY5834946</strain>
    </source>
</reference>
<keyword evidence="2 7" id="KW-0813">Transport</keyword>
<feature type="signal peptide" evidence="8">
    <location>
        <begin position="1"/>
        <end position="19"/>
    </location>
</feature>
<comment type="similarity">
    <text evidence="7">Belongs to the TonB-dependent receptor family.</text>
</comment>
<dbReference type="Gene3D" id="2.170.130.10">
    <property type="entry name" value="TonB-dependent receptor, plug domain"/>
    <property type="match status" value="1"/>
</dbReference>
<dbReference type="EMBL" id="VVYJ01000004">
    <property type="protein sequence ID" value="KAA5477678.1"/>
    <property type="molecule type" value="Genomic_DNA"/>
</dbReference>
<evidence type="ECO:0000313" key="12">
    <source>
        <dbReference type="EMBL" id="KAA5463947.1"/>
    </source>
</evidence>
<evidence type="ECO:0000256" key="1">
    <source>
        <dbReference type="ARBA" id="ARBA00004571"/>
    </source>
</evidence>
<dbReference type="InterPro" id="IPR023997">
    <property type="entry name" value="TonB-dep_OMP_SusC/RagA_CS"/>
</dbReference>
<dbReference type="PROSITE" id="PS52016">
    <property type="entry name" value="TONB_DEPENDENT_REC_3"/>
    <property type="match status" value="1"/>
</dbReference>
<dbReference type="EMBL" id="QRUO01000010">
    <property type="protein sequence ID" value="RGR70584.1"/>
    <property type="molecule type" value="Genomic_DNA"/>
</dbReference>
<protein>
    <submittedName>
        <fullName evidence="10">Outer membrane cobalamin receptor protein</fullName>
    </submittedName>
    <submittedName>
        <fullName evidence="12">TonB-dependent receptor</fullName>
    </submittedName>
</protein>
<keyword evidence="4 7" id="KW-0812">Transmembrane</keyword>
<accession>A0A174NP57</accession>
<evidence type="ECO:0000313" key="13">
    <source>
        <dbReference type="EMBL" id="KAA5477678.1"/>
    </source>
</evidence>
<evidence type="ECO:0000313" key="23">
    <source>
        <dbReference type="Proteomes" id="UP000284205"/>
    </source>
</evidence>
<sequence length="981" mass="108219">MKKHIILFIAIFFASVLHAQTINIRGTVTDTSNETLPGVSITIKGTQTGTVSDANGNYSIRAQRGNVLEFTFVGMVKQSVTVGKQNVINIQMAADAINLDEVVAIGYGIAKKSDLTGAVASIKSENLTNSKVGTVTTALQGLAAGVQVTTGSVKPGGDASVVIRGVGSLRAGSEPLYIVDGIPVQGGLQDLSSGDIESIEILKDASSASIYGSRGSNGVVLVTTKKGTSGKAKISLNASFGTQRMLNKQDLMNAQQYYELVSIAQPNYKWTSEELRLLSRGESTDWQDAVTQNGQYQNYNFSISGGKNDIQHFLGVDWYDQKGTIKNSSFNKLTVRYNMDAKLNKWLRYGVRFNVIESKLMNINEEADSGYGTMFSAISSQPTAPIYTEDGEYFDGFLNTRANPVAIVDLLDKATLKSRFVGSAYIEIEPIKNLKLRSDNGGELVFYKVNTYEDGRMGQHYTAGGHANVMSNKKRYWQTENTATYSFDINKEHQLSAMAGFSASRTDYEEVTADSKKLSSILKYYNLQGAEEHGPNSSYAVPSSLVSFYGRFNYNFSNRYLATLTMRGDGSSRFAPGHRWGFFPSLALAWRASEESFIKENAPVISNLKLRISAGKLGNQNIGDFAYAPTIALGGASANYILGNNLVTGSVQTSISNPELTWEKANQLDLGIDFGLFNNRIAGTIEAYYKRTTDLLWEVPLPLESGFGTSLTNIGKIDNKGIEFTLNTVNISTKDFLWTTAFMISYNNNKIKELYDGKQDVNKTLFVGRPIGQFYLLKSEGIWQTNEAAEAAKYNAQPGDRKILDAKKDYVINGEDRDFCGVSTPKYYGSFTNTFSYKGIDLTAFFTFAGGHKINNSLNRYLNSFNVWGNMSENYYKYYWRQDRPNNKYPAPRVGSAYANGDGTDANLQKGDYLRLRNLEIGYSLPKNVIRNIKASNIRVYFSVQNLFTATEFTGFDVESSDNTNPYPNARSFIGGISLNF</sequence>
<evidence type="ECO:0000256" key="5">
    <source>
        <dbReference type="ARBA" id="ARBA00023136"/>
    </source>
</evidence>
<keyword evidence="10" id="KW-0675">Receptor</keyword>
<proteinExistence type="inferred from homology"/>
<evidence type="ECO:0000313" key="25">
    <source>
        <dbReference type="Proteomes" id="UP000284689"/>
    </source>
</evidence>
<feature type="domain" description="TonB-dependent receptor plug" evidence="9">
    <location>
        <begin position="112"/>
        <end position="219"/>
    </location>
</feature>
<comment type="subcellular location">
    <subcellularLocation>
        <location evidence="1 7">Cell outer membrane</location>
        <topology evidence="1 7">Multi-pass membrane protein</topology>
    </subcellularLocation>
</comment>
<keyword evidence="6 7" id="KW-0998">Cell outer membrane</keyword>
<dbReference type="Proteomes" id="UP000095657">
    <property type="component" value="Unassembled WGS sequence"/>
</dbReference>
<dbReference type="InterPro" id="IPR037066">
    <property type="entry name" value="Plug_dom_sf"/>
</dbReference>
<reference evidence="22 23" key="2">
    <citation type="submission" date="2018-08" db="EMBL/GenBank/DDBJ databases">
        <title>A genome reference for cultivated species of the human gut microbiota.</title>
        <authorList>
            <person name="Zou Y."/>
            <person name="Xue W."/>
            <person name="Luo G."/>
        </authorList>
    </citation>
    <scope>NUCLEOTIDE SEQUENCE [LARGE SCALE GENOMIC DNA]</scope>
    <source>
        <strain evidence="15 23">AF24-29LB</strain>
        <strain evidence="18 22">AM16-49B</strain>
        <strain evidence="17 25">AM31-16AC</strain>
        <strain evidence="16 24">OF02-6LB</strain>
    </source>
</reference>
<dbReference type="InterPro" id="IPR036942">
    <property type="entry name" value="Beta-barrel_TonB_sf"/>
</dbReference>
<evidence type="ECO:0000256" key="4">
    <source>
        <dbReference type="ARBA" id="ARBA00022692"/>
    </source>
</evidence>
<dbReference type="Gene3D" id="2.40.170.20">
    <property type="entry name" value="TonB-dependent receptor, beta-barrel domain"/>
    <property type="match status" value="1"/>
</dbReference>
<dbReference type="NCBIfam" id="TIGR04056">
    <property type="entry name" value="OMP_RagA_SusC"/>
    <property type="match status" value="1"/>
</dbReference>
<name>A0A174NP57_9BACE</name>
<evidence type="ECO:0000256" key="3">
    <source>
        <dbReference type="ARBA" id="ARBA00022452"/>
    </source>
</evidence>
<keyword evidence="5 7" id="KW-0472">Membrane</keyword>
<feature type="chain" id="PRO_5015052322" evidence="8">
    <location>
        <begin position="20"/>
        <end position="981"/>
    </location>
</feature>
<dbReference type="Proteomes" id="UP000368418">
    <property type="component" value="Unassembled WGS sequence"/>
</dbReference>
<dbReference type="Proteomes" id="UP000284689">
    <property type="component" value="Unassembled WGS sequence"/>
</dbReference>
<dbReference type="EMBL" id="CZAI01000006">
    <property type="protein sequence ID" value="CUP66632.1"/>
    <property type="molecule type" value="Genomic_DNA"/>
</dbReference>
<dbReference type="EMBL" id="VVYD01000011">
    <property type="protein sequence ID" value="KAA5497658.1"/>
    <property type="molecule type" value="Genomic_DNA"/>
</dbReference>
<evidence type="ECO:0000313" key="19">
    <source>
        <dbReference type="EMBL" id="UVQ97192.1"/>
    </source>
</evidence>
<dbReference type="InterPro" id="IPR008969">
    <property type="entry name" value="CarboxyPept-like_regulatory"/>
</dbReference>
<evidence type="ECO:0000313" key="27">
    <source>
        <dbReference type="Proteomes" id="UP000427825"/>
    </source>
</evidence>
<evidence type="ECO:0000313" key="24">
    <source>
        <dbReference type="Proteomes" id="UP000284431"/>
    </source>
</evidence>
<dbReference type="Proteomes" id="UP000284431">
    <property type="component" value="Unassembled WGS sequence"/>
</dbReference>
<dbReference type="EMBL" id="CP103166">
    <property type="protein sequence ID" value="UVQ97192.1"/>
    <property type="molecule type" value="Genomic_DNA"/>
</dbReference>
<evidence type="ECO:0000313" key="28">
    <source>
        <dbReference type="Proteomes" id="UP000475905"/>
    </source>
</evidence>
<dbReference type="AlphaFoldDB" id="A0A174NP57"/>
<organism evidence="10 21">
    <name type="scientific">Bacteroides caccae</name>
    <dbReference type="NCBI Taxonomy" id="47678"/>
    <lineage>
        <taxon>Bacteria</taxon>
        <taxon>Pseudomonadati</taxon>
        <taxon>Bacteroidota</taxon>
        <taxon>Bacteroidia</taxon>
        <taxon>Bacteroidales</taxon>
        <taxon>Bacteroidaceae</taxon>
        <taxon>Bacteroides</taxon>
    </lineage>
</organism>
<dbReference type="Proteomes" id="UP000475905">
    <property type="component" value="Unassembled WGS sequence"/>
</dbReference>
<evidence type="ECO:0000313" key="11">
    <source>
        <dbReference type="EMBL" id="CUP66632.1"/>
    </source>
</evidence>
<gene>
    <name evidence="18" type="ORF">DW190_11940</name>
    <name evidence="17" type="ORF">DW794_02660</name>
    <name evidence="15" type="ORF">DWY26_12180</name>
    <name evidence="16" type="ORF">DXA49_14840</name>
    <name evidence="11" type="ORF">ERS852494_02785</name>
    <name evidence="10" type="ORF">ERS852558_00332</name>
    <name evidence="14" type="ORF">F2Y31_13050</name>
    <name evidence="12" type="ORF">F2Y36_08575</name>
    <name evidence="13" type="ORF">F2Y39_08670</name>
    <name evidence="19" type="ORF">NXW23_02070</name>
</gene>
<dbReference type="EMBL" id="QSCS01000024">
    <property type="protein sequence ID" value="RGY24097.1"/>
    <property type="molecule type" value="Genomic_DNA"/>
</dbReference>
<keyword evidence="3 7" id="KW-1134">Transmembrane beta strand</keyword>
<dbReference type="Proteomes" id="UP001060260">
    <property type="component" value="Chromosome"/>
</dbReference>
<dbReference type="STRING" id="47678.ERS852494_02785"/>